<feature type="compositionally biased region" description="Basic and acidic residues" evidence="1">
    <location>
        <begin position="1"/>
        <end position="13"/>
    </location>
</feature>
<organism evidence="2 3">
    <name type="scientific">Kocuria aegyptia</name>
    <dbReference type="NCBI Taxonomy" id="330943"/>
    <lineage>
        <taxon>Bacteria</taxon>
        <taxon>Bacillati</taxon>
        <taxon>Actinomycetota</taxon>
        <taxon>Actinomycetes</taxon>
        <taxon>Micrococcales</taxon>
        <taxon>Micrococcaceae</taxon>
        <taxon>Kocuria</taxon>
    </lineage>
</organism>
<protein>
    <submittedName>
        <fullName evidence="2">Uncharacterized protein</fullName>
    </submittedName>
</protein>
<evidence type="ECO:0000313" key="2">
    <source>
        <dbReference type="EMBL" id="GAA1757617.1"/>
    </source>
</evidence>
<sequence>MNAPRLHDGDRGVHNAAPSVSAAPQGRLVPGIVAGVTMMDRTEEQIAELRADRPVYRDEGQGTALT</sequence>
<proteinExistence type="predicted"/>
<comment type="caution">
    <text evidence="2">The sequence shown here is derived from an EMBL/GenBank/DDBJ whole genome shotgun (WGS) entry which is preliminary data.</text>
</comment>
<dbReference type="Proteomes" id="UP001501204">
    <property type="component" value="Unassembled WGS sequence"/>
</dbReference>
<gene>
    <name evidence="2" type="ORF">GCM10009767_16170</name>
</gene>
<keyword evidence="3" id="KW-1185">Reference proteome</keyword>
<dbReference type="EMBL" id="BAAAOA010000017">
    <property type="protein sequence ID" value="GAA1757617.1"/>
    <property type="molecule type" value="Genomic_DNA"/>
</dbReference>
<evidence type="ECO:0000313" key="3">
    <source>
        <dbReference type="Proteomes" id="UP001501204"/>
    </source>
</evidence>
<accession>A0ABP4WPJ0</accession>
<feature type="region of interest" description="Disordered" evidence="1">
    <location>
        <begin position="1"/>
        <end position="25"/>
    </location>
</feature>
<evidence type="ECO:0000256" key="1">
    <source>
        <dbReference type="SAM" id="MobiDB-lite"/>
    </source>
</evidence>
<name>A0ABP4WPJ0_9MICC</name>
<reference evidence="3" key="1">
    <citation type="journal article" date="2019" name="Int. J. Syst. Evol. Microbiol.">
        <title>The Global Catalogue of Microorganisms (GCM) 10K type strain sequencing project: providing services to taxonomists for standard genome sequencing and annotation.</title>
        <authorList>
            <consortium name="The Broad Institute Genomics Platform"/>
            <consortium name="The Broad Institute Genome Sequencing Center for Infectious Disease"/>
            <person name="Wu L."/>
            <person name="Ma J."/>
        </authorList>
    </citation>
    <scope>NUCLEOTIDE SEQUENCE [LARGE SCALE GENOMIC DNA]</scope>
    <source>
        <strain evidence="3">JCM 14735</strain>
    </source>
</reference>